<comment type="caution">
    <text evidence="2">The sequence shown here is derived from an EMBL/GenBank/DDBJ whole genome shotgun (WGS) entry which is preliminary data.</text>
</comment>
<evidence type="ECO:0000256" key="1">
    <source>
        <dbReference type="SAM" id="MobiDB-lite"/>
    </source>
</evidence>
<dbReference type="Proteomes" id="UP001165083">
    <property type="component" value="Unassembled WGS sequence"/>
</dbReference>
<reference evidence="2" key="1">
    <citation type="submission" date="2023-04" db="EMBL/GenBank/DDBJ databases">
        <title>Phytophthora lilii NBRC 32176.</title>
        <authorList>
            <person name="Ichikawa N."/>
            <person name="Sato H."/>
            <person name="Tonouchi N."/>
        </authorList>
    </citation>
    <scope>NUCLEOTIDE SEQUENCE</scope>
    <source>
        <strain evidence="2">NBRC 32176</strain>
    </source>
</reference>
<sequence length="91" mass="10498">MMEVSRRRWRTPDAVAKTPDAKRSCVSNDYGRCTQNGGSKFRLYLNQDVNDRPRRPTGFAAQDGRHRVPQYTRGLTLDYAGRTYSENKLKS</sequence>
<proteinExistence type="predicted"/>
<name>A0A9W6U4A6_9STRA</name>
<organism evidence="2 3">
    <name type="scientific">Phytophthora lilii</name>
    <dbReference type="NCBI Taxonomy" id="2077276"/>
    <lineage>
        <taxon>Eukaryota</taxon>
        <taxon>Sar</taxon>
        <taxon>Stramenopiles</taxon>
        <taxon>Oomycota</taxon>
        <taxon>Peronosporomycetes</taxon>
        <taxon>Peronosporales</taxon>
        <taxon>Peronosporaceae</taxon>
        <taxon>Phytophthora</taxon>
    </lineage>
</organism>
<protein>
    <submittedName>
        <fullName evidence="2">Unnamed protein product</fullName>
    </submittedName>
</protein>
<gene>
    <name evidence="2" type="ORF">Plil01_001080200</name>
</gene>
<feature type="region of interest" description="Disordered" evidence="1">
    <location>
        <begin position="1"/>
        <end position="25"/>
    </location>
</feature>
<keyword evidence="3" id="KW-1185">Reference proteome</keyword>
<evidence type="ECO:0000313" key="2">
    <source>
        <dbReference type="EMBL" id="GMF26036.1"/>
    </source>
</evidence>
<dbReference type="EMBL" id="BSXW01000583">
    <property type="protein sequence ID" value="GMF26036.1"/>
    <property type="molecule type" value="Genomic_DNA"/>
</dbReference>
<accession>A0A9W6U4A6</accession>
<evidence type="ECO:0000313" key="3">
    <source>
        <dbReference type="Proteomes" id="UP001165083"/>
    </source>
</evidence>
<dbReference type="AlphaFoldDB" id="A0A9W6U4A6"/>